<dbReference type="EnsemblPlants" id="OMERI05G22500.2">
    <property type="protein sequence ID" value="OMERI05G22500.2"/>
    <property type="gene ID" value="OMERI05G22500"/>
</dbReference>
<reference evidence="2" key="1">
    <citation type="submission" date="2015-04" db="UniProtKB">
        <authorList>
            <consortium name="EnsemblPlants"/>
        </authorList>
    </citation>
    <scope>IDENTIFICATION</scope>
</reference>
<feature type="region of interest" description="Disordered" evidence="1">
    <location>
        <begin position="1"/>
        <end position="37"/>
    </location>
</feature>
<protein>
    <submittedName>
        <fullName evidence="2">Uncharacterized protein</fullName>
    </submittedName>
</protein>
<dbReference type="HOGENOM" id="CLU_2838782_0_0_1"/>
<evidence type="ECO:0000313" key="2">
    <source>
        <dbReference type="EnsemblPlants" id="OMERI05G22500.2"/>
    </source>
</evidence>
<name>A0A0E0DUL8_9ORYZ</name>
<dbReference type="AlphaFoldDB" id="A0A0E0DUL8"/>
<proteinExistence type="predicted"/>
<accession>A0A0E0DUL8</accession>
<reference evidence="2" key="2">
    <citation type="submission" date="2018-05" db="EMBL/GenBank/DDBJ databases">
        <title>OmerRS3 (Oryza meridionalis Reference Sequence Version 3).</title>
        <authorList>
            <person name="Zhang J."/>
            <person name="Kudrna D."/>
            <person name="Lee S."/>
            <person name="Talag J."/>
            <person name="Welchert J."/>
            <person name="Wing R.A."/>
        </authorList>
    </citation>
    <scope>NUCLEOTIDE SEQUENCE [LARGE SCALE GENOMIC DNA]</scope>
    <source>
        <strain evidence="2">cv. OR44</strain>
    </source>
</reference>
<keyword evidence="3" id="KW-1185">Reference proteome</keyword>
<evidence type="ECO:0000256" key="1">
    <source>
        <dbReference type="SAM" id="MobiDB-lite"/>
    </source>
</evidence>
<organism evidence="2">
    <name type="scientific">Oryza meridionalis</name>
    <dbReference type="NCBI Taxonomy" id="40149"/>
    <lineage>
        <taxon>Eukaryota</taxon>
        <taxon>Viridiplantae</taxon>
        <taxon>Streptophyta</taxon>
        <taxon>Embryophyta</taxon>
        <taxon>Tracheophyta</taxon>
        <taxon>Spermatophyta</taxon>
        <taxon>Magnoliopsida</taxon>
        <taxon>Liliopsida</taxon>
        <taxon>Poales</taxon>
        <taxon>Poaceae</taxon>
        <taxon>BOP clade</taxon>
        <taxon>Oryzoideae</taxon>
        <taxon>Oryzeae</taxon>
        <taxon>Oryzinae</taxon>
        <taxon>Oryza</taxon>
    </lineage>
</organism>
<dbReference type="Proteomes" id="UP000008021">
    <property type="component" value="Chromosome 5"/>
</dbReference>
<dbReference type="Gramene" id="OMERI05G22500.2">
    <property type="protein sequence ID" value="OMERI05G22500.2"/>
    <property type="gene ID" value="OMERI05G22500"/>
</dbReference>
<feature type="compositionally biased region" description="Basic and acidic residues" evidence="1">
    <location>
        <begin position="13"/>
        <end position="27"/>
    </location>
</feature>
<evidence type="ECO:0000313" key="3">
    <source>
        <dbReference type="Proteomes" id="UP000008021"/>
    </source>
</evidence>
<sequence length="63" mass="7275">QREKKRYTLPRGGEAKKASDRRGEKAAGEPQFAGDLHPSEVKRKQAVRVFHRIVRFKIAVLLY</sequence>